<name>A0ABN3M4E2_9ACTN</name>
<dbReference type="Proteomes" id="UP001501358">
    <property type="component" value="Unassembled WGS sequence"/>
</dbReference>
<comment type="caution">
    <text evidence="2">The sequence shown here is derived from an EMBL/GenBank/DDBJ whole genome shotgun (WGS) entry which is preliminary data.</text>
</comment>
<gene>
    <name evidence="2" type="ORF">GCM10010406_34740</name>
</gene>
<organism evidence="2 3">
    <name type="scientific">Streptomyces thermolineatus</name>
    <dbReference type="NCBI Taxonomy" id="44033"/>
    <lineage>
        <taxon>Bacteria</taxon>
        <taxon>Bacillati</taxon>
        <taxon>Actinomycetota</taxon>
        <taxon>Actinomycetes</taxon>
        <taxon>Kitasatosporales</taxon>
        <taxon>Streptomycetaceae</taxon>
        <taxon>Streptomyces</taxon>
    </lineage>
</organism>
<protein>
    <submittedName>
        <fullName evidence="2">Uncharacterized protein</fullName>
    </submittedName>
</protein>
<reference evidence="2 3" key="1">
    <citation type="journal article" date="2019" name="Int. J. Syst. Evol. Microbiol.">
        <title>The Global Catalogue of Microorganisms (GCM) 10K type strain sequencing project: providing services to taxonomists for standard genome sequencing and annotation.</title>
        <authorList>
            <consortium name="The Broad Institute Genomics Platform"/>
            <consortium name="The Broad Institute Genome Sequencing Center for Infectious Disease"/>
            <person name="Wu L."/>
            <person name="Ma J."/>
        </authorList>
    </citation>
    <scope>NUCLEOTIDE SEQUENCE [LARGE SCALE GENOMIC DNA]</scope>
    <source>
        <strain evidence="2 3">JCM 6307</strain>
    </source>
</reference>
<evidence type="ECO:0000313" key="2">
    <source>
        <dbReference type="EMBL" id="GAA2495560.1"/>
    </source>
</evidence>
<evidence type="ECO:0000313" key="3">
    <source>
        <dbReference type="Proteomes" id="UP001501358"/>
    </source>
</evidence>
<accession>A0ABN3M4E2</accession>
<dbReference type="EMBL" id="BAAATA010000020">
    <property type="protein sequence ID" value="GAA2495560.1"/>
    <property type="molecule type" value="Genomic_DNA"/>
</dbReference>
<feature type="region of interest" description="Disordered" evidence="1">
    <location>
        <begin position="66"/>
        <end position="89"/>
    </location>
</feature>
<evidence type="ECO:0000256" key="1">
    <source>
        <dbReference type="SAM" id="MobiDB-lite"/>
    </source>
</evidence>
<proteinExistence type="predicted"/>
<sequence length="89" mass="9669">MRARARLLSMNPFSVASLIGPDERCRIPPSRTRKKFCIIVKQDYILGVGRMQVSRAVVTVGSATAAAVPTGPPGRQTPNREIALDLEHA</sequence>
<keyword evidence="3" id="KW-1185">Reference proteome</keyword>